<sequence>MRHRRPRRLLALALATAPLLLGAQPAGADAAPRYQEYVALGDSWSADVTPVGIRTDQAPSGCAQSGWNYPRQVAKALKTVRFKDATCGAATSAHLRTAQDVTYVPGLLDGVNEPQLKRVSKSTDLVTFGFGGNDIGLAGAALGCFNLLPPLEPLAALKLPAPLGKDCRSGWVRPDGTDLMTRRIAEAEPQLVRAIEDVRGAAADDATVLVVDYLAGVPVDHGCYPSVQAHDGDLMWLGEKLKELNAMLRSAAKEAGAGFVDTYSGSVGHDVCQGPGARWVEGFVPLSSEPPFLAVPLHPNRLGADHQARSVLNTLRT</sequence>
<dbReference type="Proteomes" id="UP001432251">
    <property type="component" value="Chromosome"/>
</dbReference>
<name>A0ACD5AE51_9ACTN</name>
<dbReference type="EMBL" id="CP146022">
    <property type="protein sequence ID" value="WWQ65461.1"/>
    <property type="molecule type" value="Genomic_DNA"/>
</dbReference>
<dbReference type="EC" id="3.1.-.-" evidence="1"/>
<evidence type="ECO:0000313" key="2">
    <source>
        <dbReference type="Proteomes" id="UP001432251"/>
    </source>
</evidence>
<keyword evidence="1" id="KW-0378">Hydrolase</keyword>
<accession>A0ACD5AE51</accession>
<evidence type="ECO:0000313" key="1">
    <source>
        <dbReference type="EMBL" id="WWQ65461.1"/>
    </source>
</evidence>
<organism evidence="1 2">
    <name type="scientific">Streptomyces citrinus</name>
    <dbReference type="NCBI Taxonomy" id="3118173"/>
    <lineage>
        <taxon>Bacteria</taxon>
        <taxon>Bacillati</taxon>
        <taxon>Actinomycetota</taxon>
        <taxon>Actinomycetes</taxon>
        <taxon>Kitasatosporales</taxon>
        <taxon>Streptomycetaceae</taxon>
        <taxon>Streptomyces</taxon>
    </lineage>
</organism>
<keyword evidence="2" id="KW-1185">Reference proteome</keyword>
<proteinExistence type="predicted"/>
<protein>
    <submittedName>
        <fullName evidence="1">SGNH/GDSL hydrolase family protein</fullName>
        <ecNumber evidence="1">3.1.-.-</ecNumber>
    </submittedName>
</protein>
<gene>
    <name evidence="1" type="ORF">V2W30_20485</name>
</gene>
<reference evidence="1" key="1">
    <citation type="journal article" date="2025" name="Int. J. Syst. Evol. Microbiol.">
        <title>Streptomyces citrinus sp. nov., with yellow diffusible pigment.</title>
        <authorList>
            <person name="He Y."/>
            <person name="Yang E."/>
            <person name="Xu J."/>
            <person name="Sun Y."/>
            <person name="Sun L."/>
        </authorList>
    </citation>
    <scope>NUCLEOTIDE SEQUENCE</scope>
    <source>
        <strain evidence="1">Q6</strain>
    </source>
</reference>